<comment type="caution">
    <text evidence="5">The sequence shown here is derived from an EMBL/GenBank/DDBJ whole genome shotgun (WGS) entry which is preliminary data.</text>
</comment>
<evidence type="ECO:0000259" key="4">
    <source>
        <dbReference type="Pfam" id="PF00933"/>
    </source>
</evidence>
<dbReference type="GO" id="GO:0005975">
    <property type="term" value="P:carbohydrate metabolic process"/>
    <property type="evidence" value="ECO:0007669"/>
    <property type="project" value="InterPro"/>
</dbReference>
<dbReference type="InterPro" id="IPR017853">
    <property type="entry name" value="GH"/>
</dbReference>
<keyword evidence="3" id="KW-0326">Glycosidase</keyword>
<protein>
    <submittedName>
        <fullName evidence="5">Beta-glucosidase-like glycosyl hydrolase</fullName>
    </submittedName>
</protein>
<accession>A0A2P8DU41</accession>
<dbReference type="Pfam" id="PF00933">
    <property type="entry name" value="Glyco_hydro_3"/>
    <property type="match status" value="1"/>
</dbReference>
<feature type="domain" description="Glycoside hydrolase family 3 N-terminal" evidence="4">
    <location>
        <begin position="61"/>
        <end position="336"/>
    </location>
</feature>
<dbReference type="PANTHER" id="PTHR30480">
    <property type="entry name" value="BETA-HEXOSAMINIDASE-RELATED"/>
    <property type="match status" value="1"/>
</dbReference>
<dbReference type="EMBL" id="PYGA01000001">
    <property type="protein sequence ID" value="PSL00725.1"/>
    <property type="molecule type" value="Genomic_DNA"/>
</dbReference>
<dbReference type="RefSeq" id="WP_245928505.1">
    <property type="nucleotide sequence ID" value="NZ_PYGA01000001.1"/>
</dbReference>
<evidence type="ECO:0000313" key="5">
    <source>
        <dbReference type="EMBL" id="PSL00725.1"/>
    </source>
</evidence>
<dbReference type="InterPro" id="IPR001764">
    <property type="entry name" value="Glyco_hydro_3_N"/>
</dbReference>
<dbReference type="SUPFAM" id="SSF51445">
    <property type="entry name" value="(Trans)glycosidases"/>
    <property type="match status" value="1"/>
</dbReference>
<keyword evidence="2 5" id="KW-0378">Hydrolase</keyword>
<evidence type="ECO:0000256" key="3">
    <source>
        <dbReference type="ARBA" id="ARBA00023295"/>
    </source>
</evidence>
<comment type="similarity">
    <text evidence="1">Belongs to the glycosyl hydrolase 3 family.</text>
</comment>
<dbReference type="GO" id="GO:0004553">
    <property type="term" value="F:hydrolase activity, hydrolyzing O-glycosyl compounds"/>
    <property type="evidence" value="ECO:0007669"/>
    <property type="project" value="InterPro"/>
</dbReference>
<dbReference type="InterPro" id="IPR036962">
    <property type="entry name" value="Glyco_hydro_3_N_sf"/>
</dbReference>
<dbReference type="GO" id="GO:0009254">
    <property type="term" value="P:peptidoglycan turnover"/>
    <property type="evidence" value="ECO:0007669"/>
    <property type="project" value="TreeGrafter"/>
</dbReference>
<keyword evidence="6" id="KW-1185">Reference proteome</keyword>
<dbReference type="InterPro" id="IPR050226">
    <property type="entry name" value="NagZ_Beta-hexosaminidase"/>
</dbReference>
<evidence type="ECO:0000313" key="6">
    <source>
        <dbReference type="Proteomes" id="UP000240542"/>
    </source>
</evidence>
<dbReference type="AlphaFoldDB" id="A0A2P8DU41"/>
<sequence length="345" mass="35601">MSSAHDDPALVRMVHAVLMPGFLGTEVPDWLARAVDGGLGSVLYFGQNLRRDPPSLSAHLHRLRADLLVASDEEGGRVTRLHAAAGSPYPAHAELGTIGDTAHTRMVAATMGRELRAAGIDAALAPVVDVNSDPRNPVIGPRAFGADAADVARHGAAFIGGLHDAGLLCAAKHFPGHGDTRTDSHLALPVIDLDRATLADRELVPFRAAVEAGADLVLMAHIRIPALDDAPASASPATYRLLREDLGFTGPAVTDALDMWAMAHHTGAADTCEGAARGAVAALAAGADLLCLGNPATSGHDDEALFRTVLGRLLDAVDSGALAPARLEEAAQRVAALAGGRQRVA</sequence>
<organism evidence="5 6">
    <name type="scientific">Murinocardiopsis flavida</name>
    <dbReference type="NCBI Taxonomy" id="645275"/>
    <lineage>
        <taxon>Bacteria</taxon>
        <taxon>Bacillati</taxon>
        <taxon>Actinomycetota</taxon>
        <taxon>Actinomycetes</taxon>
        <taxon>Streptosporangiales</taxon>
        <taxon>Nocardiopsidaceae</taxon>
        <taxon>Murinocardiopsis</taxon>
    </lineage>
</organism>
<proteinExistence type="inferred from homology"/>
<reference evidence="5 6" key="1">
    <citation type="submission" date="2018-03" db="EMBL/GenBank/DDBJ databases">
        <title>Genomic Encyclopedia of Archaeal and Bacterial Type Strains, Phase II (KMG-II): from individual species to whole genera.</title>
        <authorList>
            <person name="Goeker M."/>
        </authorList>
    </citation>
    <scope>NUCLEOTIDE SEQUENCE [LARGE SCALE GENOMIC DNA]</scope>
    <source>
        <strain evidence="5 6">DSM 45312</strain>
    </source>
</reference>
<dbReference type="Gene3D" id="3.20.20.300">
    <property type="entry name" value="Glycoside hydrolase, family 3, N-terminal domain"/>
    <property type="match status" value="1"/>
</dbReference>
<gene>
    <name evidence="5" type="ORF">CLV63_101199</name>
</gene>
<evidence type="ECO:0000256" key="1">
    <source>
        <dbReference type="ARBA" id="ARBA00005336"/>
    </source>
</evidence>
<dbReference type="Proteomes" id="UP000240542">
    <property type="component" value="Unassembled WGS sequence"/>
</dbReference>
<dbReference type="PANTHER" id="PTHR30480:SF16">
    <property type="entry name" value="GLYCOSIDE HYDROLASE FAMILY 3 DOMAIN PROTEIN"/>
    <property type="match status" value="1"/>
</dbReference>
<evidence type="ECO:0000256" key="2">
    <source>
        <dbReference type="ARBA" id="ARBA00022801"/>
    </source>
</evidence>
<name>A0A2P8DU41_9ACTN</name>